<accession>A0A917XVU6</accession>
<dbReference type="EMBL" id="BMOS01000006">
    <property type="protein sequence ID" value="GGN54273.1"/>
    <property type="molecule type" value="Genomic_DNA"/>
</dbReference>
<evidence type="ECO:0000313" key="2">
    <source>
        <dbReference type="EMBL" id="GGN54273.1"/>
    </source>
</evidence>
<proteinExistence type="predicted"/>
<feature type="transmembrane region" description="Helical" evidence="1">
    <location>
        <begin position="6"/>
        <end position="26"/>
    </location>
</feature>
<name>A0A917XVU6_9BACI</name>
<keyword evidence="1" id="KW-1133">Transmembrane helix</keyword>
<organism evidence="2 3">
    <name type="scientific">Oceanobacillus indicireducens</name>
    <dbReference type="NCBI Taxonomy" id="1004261"/>
    <lineage>
        <taxon>Bacteria</taxon>
        <taxon>Bacillati</taxon>
        <taxon>Bacillota</taxon>
        <taxon>Bacilli</taxon>
        <taxon>Bacillales</taxon>
        <taxon>Bacillaceae</taxon>
        <taxon>Oceanobacillus</taxon>
    </lineage>
</organism>
<gene>
    <name evidence="2" type="ORF">GCM10007971_11770</name>
</gene>
<reference evidence="2" key="1">
    <citation type="journal article" date="2014" name="Int. J. Syst. Evol. Microbiol.">
        <title>Complete genome sequence of Corynebacterium casei LMG S-19264T (=DSM 44701T), isolated from a smear-ripened cheese.</title>
        <authorList>
            <consortium name="US DOE Joint Genome Institute (JGI-PGF)"/>
            <person name="Walter F."/>
            <person name="Albersmeier A."/>
            <person name="Kalinowski J."/>
            <person name="Ruckert C."/>
        </authorList>
    </citation>
    <scope>NUCLEOTIDE SEQUENCE</scope>
    <source>
        <strain evidence="2">JCM 17251</strain>
    </source>
</reference>
<dbReference type="Proteomes" id="UP000624041">
    <property type="component" value="Unassembled WGS sequence"/>
</dbReference>
<reference evidence="2" key="2">
    <citation type="submission" date="2020-09" db="EMBL/GenBank/DDBJ databases">
        <authorList>
            <person name="Sun Q."/>
            <person name="Ohkuma M."/>
        </authorList>
    </citation>
    <scope>NUCLEOTIDE SEQUENCE</scope>
    <source>
        <strain evidence="2">JCM 17251</strain>
    </source>
</reference>
<evidence type="ECO:0008006" key="4">
    <source>
        <dbReference type="Google" id="ProtNLM"/>
    </source>
</evidence>
<protein>
    <recommendedName>
        <fullName evidence="4">DNA-binding protein</fullName>
    </recommendedName>
</protein>
<dbReference type="RefSeq" id="WP_156856674.1">
    <property type="nucleotide sequence ID" value="NZ_BMOS01000006.1"/>
</dbReference>
<evidence type="ECO:0000256" key="1">
    <source>
        <dbReference type="SAM" id="Phobius"/>
    </source>
</evidence>
<comment type="caution">
    <text evidence="2">The sequence shown here is derived from an EMBL/GenBank/DDBJ whole genome shotgun (WGS) entry which is preliminary data.</text>
</comment>
<dbReference type="AlphaFoldDB" id="A0A917XVU6"/>
<evidence type="ECO:0000313" key="3">
    <source>
        <dbReference type="Proteomes" id="UP000624041"/>
    </source>
</evidence>
<keyword evidence="1" id="KW-0472">Membrane</keyword>
<sequence length="97" mass="11303">MEIEISGLGIGLVLLAVGLSLMGYFIGKGLQNMGHPEKGHHYHFFIKESELEYYSNLDKNEIEELLRKYPNAPKIELNGTNYYPYKKLMEWFSSHDY</sequence>
<keyword evidence="1" id="KW-0812">Transmembrane</keyword>
<keyword evidence="3" id="KW-1185">Reference proteome</keyword>